<feature type="modified residue" description="3-oxoalanine (Ser)" evidence="1">
    <location>
        <position position="303"/>
    </location>
</feature>
<feature type="domain" description="Sulfatase N-terminal" evidence="3">
    <location>
        <begin position="254"/>
        <end position="580"/>
    </location>
</feature>
<feature type="transmembrane region" description="Helical" evidence="2">
    <location>
        <begin position="148"/>
        <end position="166"/>
    </location>
</feature>
<accession>A0A2V1H6P8</accession>
<dbReference type="EMBL" id="QDDL01000001">
    <property type="protein sequence ID" value="PVZ72445.1"/>
    <property type="molecule type" value="Genomic_DNA"/>
</dbReference>
<evidence type="ECO:0000256" key="2">
    <source>
        <dbReference type="SAM" id="Phobius"/>
    </source>
</evidence>
<keyword evidence="5" id="KW-1185">Reference proteome</keyword>
<dbReference type="AlphaFoldDB" id="A0A2V1H6P8"/>
<evidence type="ECO:0000259" key="3">
    <source>
        <dbReference type="Pfam" id="PF00884"/>
    </source>
</evidence>
<name>A0A2V1H6P8_9GAMM</name>
<keyword evidence="2" id="KW-1133">Transmembrane helix</keyword>
<feature type="transmembrane region" description="Helical" evidence="2">
    <location>
        <begin position="64"/>
        <end position="85"/>
    </location>
</feature>
<organism evidence="4 5">
    <name type="scientific">Pelagibaculum spongiae</name>
    <dbReference type="NCBI Taxonomy" id="2080658"/>
    <lineage>
        <taxon>Bacteria</taxon>
        <taxon>Pseudomonadati</taxon>
        <taxon>Pseudomonadota</taxon>
        <taxon>Gammaproteobacteria</taxon>
        <taxon>Oceanospirillales</taxon>
        <taxon>Pelagibaculum</taxon>
    </lineage>
</organism>
<gene>
    <name evidence="4" type="ORF">DC094_05420</name>
</gene>
<reference evidence="4 5" key="1">
    <citation type="submission" date="2018-04" db="EMBL/GenBank/DDBJ databases">
        <title>Thalassorhabdus spongiae gen. nov., sp. nov., isolated from a marine sponge in South-West Iceland.</title>
        <authorList>
            <person name="Knobloch S."/>
            <person name="Daussin A."/>
            <person name="Johannsson R."/>
            <person name="Marteinsson V.T."/>
        </authorList>
    </citation>
    <scope>NUCLEOTIDE SEQUENCE [LARGE SCALE GENOMIC DNA]</scope>
    <source>
        <strain evidence="4 5">Hp12</strain>
    </source>
</reference>
<dbReference type="InterPro" id="IPR052701">
    <property type="entry name" value="GAG_Ulvan_Degrading_Sulfatases"/>
</dbReference>
<evidence type="ECO:0000313" key="5">
    <source>
        <dbReference type="Proteomes" id="UP000244906"/>
    </source>
</evidence>
<keyword evidence="2" id="KW-0472">Membrane</keyword>
<dbReference type="InterPro" id="IPR017850">
    <property type="entry name" value="Alkaline_phosphatase_core_sf"/>
</dbReference>
<sequence>MAAAFLLANGQLYQISSIVFFYGYFTELKYQSLFFLLIFLLFSSTASLSRKLRTDHSKVAIKKSWLVVFLFWILLFLTLASWGSYRVLDAHLDPSSLSILLENGVQLFLHVIDFLGWTLLLGMTLLLLIAIPMSIAFSKSRLMSWPGLQYFSIFIIAMVFVIQWVLPQMWALQPNQRIVLKNGQAYTKESFLEHVKNQRSGLFSHIHSYLIQLISPRPAIVPEDIQVSYQEIISLGDFKNLQDEKITDGHIEKPNVIIILIESLRKDVFSLYGGAQIVMPATEQLFGNKSIVFSDAYSQATHSNYADIPPLSSMYPLRDWVSHYYPESPAYPRLVAHDIFSAMDYQTAIISSQNERWGGMFNYLNTNGLDRFIHAENYRGILNDETFQATDVSGNEQGILLKSTSNMLSKNDRAGKIDDANTVDLIVDWIANTDSSKPFYIYSNLQSSHMPFKVPDSEPRPFSEDEKWAALIQNGYIYGVPEKALTQAYFDTLYYMDKQLSRLFEYLKKTSKLKNTLVVVTADTGVRLSGGFGNAGPVVQDVVQVPLMMKLPESIRSKAEIIDKQIEHVDLLPTILDLLGWAQHPGFQGDSIFSRDENKPLFQLAQAPAAHQYSVIYKNWKLVYDKNIDDYFFEILKGSIEPTPAQRKVMVDYLLGWIVAQLDYYENPELQAKFYPPRISLKKH</sequence>
<dbReference type="PANTHER" id="PTHR43751">
    <property type="entry name" value="SULFATASE"/>
    <property type="match status" value="1"/>
</dbReference>
<protein>
    <recommendedName>
        <fullName evidence="3">Sulfatase N-terminal domain-containing protein</fullName>
    </recommendedName>
</protein>
<dbReference type="Pfam" id="PF00884">
    <property type="entry name" value="Sulfatase"/>
    <property type="match status" value="1"/>
</dbReference>
<dbReference type="Gene3D" id="3.40.720.10">
    <property type="entry name" value="Alkaline Phosphatase, subunit A"/>
    <property type="match status" value="1"/>
</dbReference>
<dbReference type="Proteomes" id="UP000244906">
    <property type="component" value="Unassembled WGS sequence"/>
</dbReference>
<dbReference type="PANTHER" id="PTHR43751:SF3">
    <property type="entry name" value="SULFATASE N-TERMINAL DOMAIN-CONTAINING PROTEIN"/>
    <property type="match status" value="1"/>
</dbReference>
<dbReference type="SUPFAM" id="SSF53649">
    <property type="entry name" value="Alkaline phosphatase-like"/>
    <property type="match status" value="1"/>
</dbReference>
<evidence type="ECO:0000313" key="4">
    <source>
        <dbReference type="EMBL" id="PVZ72445.1"/>
    </source>
</evidence>
<dbReference type="InterPro" id="IPR000917">
    <property type="entry name" value="Sulfatase_N"/>
</dbReference>
<keyword evidence="2" id="KW-0812">Transmembrane</keyword>
<feature type="transmembrane region" description="Helical" evidence="2">
    <location>
        <begin position="114"/>
        <end position="136"/>
    </location>
</feature>
<proteinExistence type="predicted"/>
<comment type="PTM">
    <text evidence="1">The conversion to 3-oxoalanine (also known as C-formylglycine, FGly), of a serine or cysteine residue in prokaryotes and of a cysteine residue in eukaryotes, is critical for catalytic activity.</text>
</comment>
<evidence type="ECO:0000256" key="1">
    <source>
        <dbReference type="PIRSR" id="PIRSR600917-52"/>
    </source>
</evidence>
<comment type="caution">
    <text evidence="4">The sequence shown here is derived from an EMBL/GenBank/DDBJ whole genome shotgun (WGS) entry which is preliminary data.</text>
</comment>